<evidence type="ECO:0000313" key="7">
    <source>
        <dbReference type="Proteomes" id="UP001472866"/>
    </source>
</evidence>
<dbReference type="GO" id="GO:0061630">
    <property type="term" value="F:ubiquitin protein ligase activity"/>
    <property type="evidence" value="ECO:0007669"/>
    <property type="project" value="TreeGrafter"/>
</dbReference>
<dbReference type="Pfam" id="PF02182">
    <property type="entry name" value="SAD_SRA"/>
    <property type="match status" value="1"/>
</dbReference>
<organism evidence="5">
    <name type="scientific">Chloropicon roscoffensis</name>
    <dbReference type="NCBI Taxonomy" id="1461544"/>
    <lineage>
        <taxon>Eukaryota</taxon>
        <taxon>Viridiplantae</taxon>
        <taxon>Chlorophyta</taxon>
        <taxon>Chloropicophyceae</taxon>
        <taxon>Chloropicales</taxon>
        <taxon>Chloropicaceae</taxon>
        <taxon>Chloropicon</taxon>
    </lineage>
</organism>
<sequence>MVSTRTRGGAGARIAFRKVKKAGKARGPKRVAAPKEKVVVEAPPADAEPEGTAPEISEATESEDTIVVDEADQVGDGGEVSSRAELTYEDMRQERVLKNKAMISGLGLARLRGEMATPTRSTPRRGAKRKQQPSQEPSRKSGRSRKKPELLGDFVDEEALELEMLQRRAALFKAKRDKADAAKRFTRLTAERQDHAKRVYKKVNKPVKKEKELECTPLSKDKLEWARQEMIHAFATEFRLDEASVAAVTSEQKAAMVSGSTALLTKVAEQMDAYVLPSMYKDLELGKAGSYKSPSAYFGQPPGVPVGTLWLSRVECSKDGVHGPWVGGIAGSGKTGAHSIVLSGGYEGDTDEGTMFTYTGSGGRDLTGNKRTAPQSSDQELKKGNLALAVNCLRNRPLRVVRGYKLAKRSDFAPQQGYRYDGLYRVVEVWPEQGPSGFVIWRYKMEREEGQAELPWTAEGWREKEEEVLAQLEQENGSNPLIPVGTGTLGLNKEFKEFMKHQV</sequence>
<dbReference type="SMART" id="SM00466">
    <property type="entry name" value="SRA"/>
    <property type="match status" value="1"/>
</dbReference>
<evidence type="ECO:0000313" key="5">
    <source>
        <dbReference type="EMBL" id="CAE0195037.1"/>
    </source>
</evidence>
<evidence type="ECO:0000256" key="2">
    <source>
        <dbReference type="PROSITE-ProRule" id="PRU00358"/>
    </source>
</evidence>
<name>A0A7S3FU70_9CHLO</name>
<dbReference type="PROSITE" id="PS51015">
    <property type="entry name" value="YDG"/>
    <property type="match status" value="1"/>
</dbReference>
<evidence type="ECO:0000256" key="3">
    <source>
        <dbReference type="SAM" id="MobiDB-lite"/>
    </source>
</evidence>
<dbReference type="GO" id="GO:0005634">
    <property type="term" value="C:nucleus"/>
    <property type="evidence" value="ECO:0007669"/>
    <property type="project" value="UniProtKB-SubCell"/>
</dbReference>
<dbReference type="SUPFAM" id="SSF88697">
    <property type="entry name" value="PUA domain-like"/>
    <property type="match status" value="1"/>
</dbReference>
<dbReference type="InterPro" id="IPR015947">
    <property type="entry name" value="PUA-like_sf"/>
</dbReference>
<reference evidence="5" key="1">
    <citation type="submission" date="2021-01" db="EMBL/GenBank/DDBJ databases">
        <authorList>
            <person name="Corre E."/>
            <person name="Pelletier E."/>
            <person name="Niang G."/>
            <person name="Scheremetjew M."/>
            <person name="Finn R."/>
            <person name="Kale V."/>
            <person name="Holt S."/>
            <person name="Cochrane G."/>
            <person name="Meng A."/>
            <person name="Brown T."/>
            <person name="Cohen L."/>
        </authorList>
    </citation>
    <scope>NUCLEOTIDE SEQUENCE</scope>
    <source>
        <strain evidence="5">RCC1871</strain>
    </source>
</reference>
<dbReference type="Proteomes" id="UP001472866">
    <property type="component" value="Chromosome 05"/>
</dbReference>
<keyword evidence="7" id="KW-1185">Reference proteome</keyword>
<dbReference type="InterPro" id="IPR045134">
    <property type="entry name" value="UHRF1/2-like"/>
</dbReference>
<accession>A0A7S3FU70</accession>
<dbReference type="GO" id="GO:0044027">
    <property type="term" value="P:negative regulation of gene expression via chromosomal CpG island methylation"/>
    <property type="evidence" value="ECO:0007669"/>
    <property type="project" value="TreeGrafter"/>
</dbReference>
<evidence type="ECO:0000313" key="6">
    <source>
        <dbReference type="EMBL" id="WZN62095.1"/>
    </source>
</evidence>
<dbReference type="EMBL" id="CP151505">
    <property type="protein sequence ID" value="WZN62095.1"/>
    <property type="molecule type" value="Genomic_DNA"/>
</dbReference>
<keyword evidence="1 2" id="KW-0539">Nucleus</keyword>
<protein>
    <submittedName>
        <fullName evidence="6">E3 ubiquitin-protein ligase UHRF1</fullName>
    </submittedName>
</protein>
<dbReference type="Gene3D" id="2.30.280.10">
    <property type="entry name" value="SRA-YDG"/>
    <property type="match status" value="1"/>
</dbReference>
<dbReference type="PANTHER" id="PTHR14140">
    <property type="entry name" value="E3 UBIQUITIN-PROTEIN LIGASE UHRF-RELATED"/>
    <property type="match status" value="1"/>
</dbReference>
<feature type="region of interest" description="Disordered" evidence="3">
    <location>
        <begin position="110"/>
        <end position="150"/>
    </location>
</feature>
<dbReference type="AlphaFoldDB" id="A0A7S3FU70"/>
<feature type="region of interest" description="Disordered" evidence="3">
    <location>
        <begin position="41"/>
        <end position="63"/>
    </location>
</feature>
<comment type="subcellular location">
    <subcellularLocation>
        <location evidence="2">Nucleus</location>
    </subcellularLocation>
</comment>
<dbReference type="EMBL" id="HBHZ01010563">
    <property type="protein sequence ID" value="CAE0195037.1"/>
    <property type="molecule type" value="Transcribed_RNA"/>
</dbReference>
<dbReference type="GO" id="GO:0016567">
    <property type="term" value="P:protein ubiquitination"/>
    <property type="evidence" value="ECO:0007669"/>
    <property type="project" value="TreeGrafter"/>
</dbReference>
<dbReference type="InterPro" id="IPR036987">
    <property type="entry name" value="SRA-YDG_sf"/>
</dbReference>
<feature type="domain" description="YDG" evidence="4">
    <location>
        <begin position="299"/>
        <end position="447"/>
    </location>
</feature>
<feature type="compositionally biased region" description="Basic residues" evidence="3">
    <location>
        <begin position="122"/>
        <end position="131"/>
    </location>
</feature>
<reference evidence="6 7" key="2">
    <citation type="submission" date="2024-03" db="EMBL/GenBank/DDBJ databases">
        <title>Complete genome sequence of the green alga Chloropicon roscoffensis RCC1871.</title>
        <authorList>
            <person name="Lemieux C."/>
            <person name="Pombert J.-F."/>
            <person name="Otis C."/>
            <person name="Turmel M."/>
        </authorList>
    </citation>
    <scope>NUCLEOTIDE SEQUENCE [LARGE SCALE GENOMIC DNA]</scope>
    <source>
        <strain evidence="6 7">RCC1871</strain>
    </source>
</reference>
<proteinExistence type="predicted"/>
<evidence type="ECO:0000256" key="1">
    <source>
        <dbReference type="ARBA" id="ARBA00023242"/>
    </source>
</evidence>
<evidence type="ECO:0000259" key="4">
    <source>
        <dbReference type="PROSITE" id="PS51015"/>
    </source>
</evidence>
<gene>
    <name evidence="5" type="ORF">CROS1456_LOCUS8128</name>
    <name evidence="6" type="ORF">HKI87_05g36310</name>
</gene>
<dbReference type="InterPro" id="IPR003105">
    <property type="entry name" value="SRA_YDG"/>
</dbReference>
<dbReference type="PANTHER" id="PTHR14140:SF27">
    <property type="entry name" value="OS04G0289800 PROTEIN"/>
    <property type="match status" value="1"/>
</dbReference>